<dbReference type="CDD" id="cd00093">
    <property type="entry name" value="HTH_XRE"/>
    <property type="match status" value="1"/>
</dbReference>
<dbReference type="SMART" id="SM00530">
    <property type="entry name" value="HTH_XRE"/>
    <property type="match status" value="1"/>
</dbReference>
<dbReference type="EMBL" id="RCZP01000011">
    <property type="protein sequence ID" value="TPG55958.1"/>
    <property type="molecule type" value="Genomic_DNA"/>
</dbReference>
<proteinExistence type="predicted"/>
<keyword evidence="1" id="KW-0238">DNA-binding</keyword>
<sequence length="141" mass="15339">MVLGGNWAMTRRTRGDTQEAGTKDPFLVEVGKRVRAIRTQLKLTQAQAAEAANVPQATLFQTEAGVQNLQLKTLVKLAKGLGTSVRDLMPVPVEVAEAEKPPLPPPQTLDEVLERLEASSRETARLSQLAVFLRSLPQQTG</sequence>
<evidence type="ECO:0000313" key="4">
    <source>
        <dbReference type="EMBL" id="TPG55958.1"/>
    </source>
</evidence>
<dbReference type="Gene3D" id="1.10.260.40">
    <property type="entry name" value="lambda repressor-like DNA-binding domains"/>
    <property type="match status" value="1"/>
</dbReference>
<feature type="region of interest" description="Disordered" evidence="2">
    <location>
        <begin position="1"/>
        <end position="20"/>
    </location>
</feature>
<dbReference type="InterPro" id="IPR001387">
    <property type="entry name" value="Cro/C1-type_HTH"/>
</dbReference>
<feature type="domain" description="HTH cro/C1-type" evidence="3">
    <location>
        <begin position="34"/>
        <end position="88"/>
    </location>
</feature>
<dbReference type="AlphaFoldDB" id="A0A502G255"/>
<gene>
    <name evidence="4" type="ORF">EAH89_13565</name>
</gene>
<keyword evidence="5" id="KW-1185">Reference proteome</keyword>
<reference evidence="4 5" key="1">
    <citation type="journal article" date="2019" name="Environ. Microbiol.">
        <title>Species interactions and distinct microbial communities in high Arctic permafrost affected cryosols are associated with the CH4 and CO2 gas fluxes.</title>
        <authorList>
            <person name="Altshuler I."/>
            <person name="Hamel J."/>
            <person name="Turney S."/>
            <person name="Magnuson E."/>
            <person name="Levesque R."/>
            <person name="Greer C."/>
            <person name="Whyte L.G."/>
        </authorList>
    </citation>
    <scope>NUCLEOTIDE SEQUENCE [LARGE SCALE GENOMIC DNA]</scope>
    <source>
        <strain evidence="4 5">S9.3B</strain>
    </source>
</reference>
<dbReference type="InterPro" id="IPR050807">
    <property type="entry name" value="TransReg_Diox_bact_type"/>
</dbReference>
<dbReference type="GO" id="GO:0005829">
    <property type="term" value="C:cytosol"/>
    <property type="evidence" value="ECO:0007669"/>
    <property type="project" value="TreeGrafter"/>
</dbReference>
<evidence type="ECO:0000313" key="5">
    <source>
        <dbReference type="Proteomes" id="UP000317078"/>
    </source>
</evidence>
<organism evidence="4 5">
    <name type="scientific">Muricoccus nepalensis</name>
    <dbReference type="NCBI Taxonomy" id="1854500"/>
    <lineage>
        <taxon>Bacteria</taxon>
        <taxon>Pseudomonadati</taxon>
        <taxon>Pseudomonadota</taxon>
        <taxon>Alphaproteobacteria</taxon>
        <taxon>Acetobacterales</taxon>
        <taxon>Roseomonadaceae</taxon>
        <taxon>Muricoccus</taxon>
    </lineage>
</organism>
<name>A0A502G255_9PROT</name>
<dbReference type="PANTHER" id="PTHR46797:SF1">
    <property type="entry name" value="METHYLPHOSPHONATE SYNTHASE"/>
    <property type="match status" value="1"/>
</dbReference>
<evidence type="ECO:0000256" key="1">
    <source>
        <dbReference type="ARBA" id="ARBA00023125"/>
    </source>
</evidence>
<dbReference type="OrthoDB" id="9800332at2"/>
<evidence type="ECO:0000256" key="2">
    <source>
        <dbReference type="SAM" id="MobiDB-lite"/>
    </source>
</evidence>
<dbReference type="Pfam" id="PF01381">
    <property type="entry name" value="HTH_3"/>
    <property type="match status" value="1"/>
</dbReference>
<dbReference type="GO" id="GO:0003677">
    <property type="term" value="F:DNA binding"/>
    <property type="evidence" value="ECO:0007669"/>
    <property type="project" value="UniProtKB-KW"/>
</dbReference>
<dbReference type="InterPro" id="IPR010982">
    <property type="entry name" value="Lambda_DNA-bd_dom_sf"/>
</dbReference>
<comment type="caution">
    <text evidence="4">The sequence shown here is derived from an EMBL/GenBank/DDBJ whole genome shotgun (WGS) entry which is preliminary data.</text>
</comment>
<protein>
    <submittedName>
        <fullName evidence="4">Helix-turn-helix domain-containing protein</fullName>
    </submittedName>
</protein>
<dbReference type="Proteomes" id="UP000317078">
    <property type="component" value="Unassembled WGS sequence"/>
</dbReference>
<dbReference type="GO" id="GO:0003700">
    <property type="term" value="F:DNA-binding transcription factor activity"/>
    <property type="evidence" value="ECO:0007669"/>
    <property type="project" value="TreeGrafter"/>
</dbReference>
<accession>A0A502G255</accession>
<dbReference type="PANTHER" id="PTHR46797">
    <property type="entry name" value="HTH-TYPE TRANSCRIPTIONAL REGULATOR"/>
    <property type="match status" value="1"/>
</dbReference>
<dbReference type="SUPFAM" id="SSF47413">
    <property type="entry name" value="lambda repressor-like DNA-binding domains"/>
    <property type="match status" value="1"/>
</dbReference>
<evidence type="ECO:0000259" key="3">
    <source>
        <dbReference type="PROSITE" id="PS50943"/>
    </source>
</evidence>
<dbReference type="PROSITE" id="PS50943">
    <property type="entry name" value="HTH_CROC1"/>
    <property type="match status" value="1"/>
</dbReference>